<dbReference type="Pfam" id="PF07332">
    <property type="entry name" value="Phage_holin_3_6"/>
    <property type="match status" value="1"/>
</dbReference>
<sequence length="143" mass="15243">MMNKDPLQTTPGLRSADEDAVGVGGLLRQLMREVPELFTKELALAKAELQHNLATLKAGTAAVAAGAVVILAGFIILLLAAVYALAMVVEPWLAALIVGAITVVIGFIMLQSGKKQFEPAHLAPDRTLHALQQDKDTLKRKLP</sequence>
<evidence type="ECO:0000313" key="2">
    <source>
        <dbReference type="EMBL" id="QJQ10186.1"/>
    </source>
</evidence>
<evidence type="ECO:0000256" key="1">
    <source>
        <dbReference type="SAM" id="Phobius"/>
    </source>
</evidence>
<gene>
    <name evidence="2" type="ORF">A3L25_012445</name>
</gene>
<name>A0AAP9MZT8_PSEPU</name>
<evidence type="ECO:0000313" key="3">
    <source>
        <dbReference type="Proteomes" id="UP000076857"/>
    </source>
</evidence>
<reference evidence="2 3" key="1">
    <citation type="submission" date="2016-04" db="EMBL/GenBank/DDBJ databases">
        <authorList>
            <person name="Qiu J."/>
        </authorList>
    </citation>
    <scope>NUCLEOTIDE SEQUENCE [LARGE SCALE GENOMIC DNA]</scope>
    <source>
        <strain evidence="2 3">JQ581</strain>
    </source>
</reference>
<dbReference type="AlphaFoldDB" id="A0AAP9MZT8"/>
<reference evidence="2 3" key="2">
    <citation type="submission" date="2020-04" db="EMBL/GenBank/DDBJ databases">
        <title>Complete genome sequence of Pseudomonas putida strain JQ581.</title>
        <authorList>
            <person name="Mu Y."/>
        </authorList>
    </citation>
    <scope>NUCLEOTIDE SEQUENCE [LARGE SCALE GENOMIC DNA]</scope>
    <source>
        <strain evidence="2 3">JQ581</strain>
    </source>
</reference>
<feature type="transmembrane region" description="Helical" evidence="1">
    <location>
        <begin position="92"/>
        <end position="110"/>
    </location>
</feature>
<dbReference type="Proteomes" id="UP000076857">
    <property type="component" value="Chromosome"/>
</dbReference>
<keyword evidence="1" id="KW-1133">Transmembrane helix</keyword>
<keyword evidence="1" id="KW-0812">Transmembrane</keyword>
<accession>A0AAP9MZT8</accession>
<dbReference type="InterPro" id="IPR009937">
    <property type="entry name" value="Phage_holin_3_6"/>
</dbReference>
<organism evidence="2 3">
    <name type="scientific">Pseudomonas putida</name>
    <name type="common">Arthrobacter siderocapsulatus</name>
    <dbReference type="NCBI Taxonomy" id="303"/>
    <lineage>
        <taxon>Bacteria</taxon>
        <taxon>Pseudomonadati</taxon>
        <taxon>Pseudomonadota</taxon>
        <taxon>Gammaproteobacteria</taxon>
        <taxon>Pseudomonadales</taxon>
        <taxon>Pseudomonadaceae</taxon>
        <taxon>Pseudomonas</taxon>
    </lineage>
</organism>
<feature type="transmembrane region" description="Helical" evidence="1">
    <location>
        <begin position="61"/>
        <end position="86"/>
    </location>
</feature>
<protein>
    <submittedName>
        <fullName evidence="2">Phage holin family protein</fullName>
    </submittedName>
</protein>
<proteinExistence type="predicted"/>
<keyword evidence="1" id="KW-0472">Membrane</keyword>
<dbReference type="EMBL" id="CP050951">
    <property type="protein sequence ID" value="QJQ10186.1"/>
    <property type="molecule type" value="Genomic_DNA"/>
</dbReference>